<evidence type="ECO:0000256" key="10">
    <source>
        <dbReference type="RuleBase" id="RU362067"/>
    </source>
</evidence>
<dbReference type="EC" id="1.4.3.-" evidence="10"/>
<comment type="catalytic activity">
    <reaction evidence="7">
        <text>benzylamine + O2 + H2O = benzaldehyde + H2O2 + NH4(+)</text>
        <dbReference type="Rhea" id="RHEA:59424"/>
        <dbReference type="ChEBI" id="CHEBI:15377"/>
        <dbReference type="ChEBI" id="CHEBI:15379"/>
        <dbReference type="ChEBI" id="CHEBI:16240"/>
        <dbReference type="ChEBI" id="CHEBI:17169"/>
        <dbReference type="ChEBI" id="CHEBI:28938"/>
        <dbReference type="ChEBI" id="CHEBI:225238"/>
    </reaction>
    <physiologicalReaction direction="left-to-right" evidence="7">
        <dbReference type="Rhea" id="RHEA:59425"/>
    </physiologicalReaction>
</comment>
<evidence type="ECO:0000256" key="8">
    <source>
        <dbReference type="ARBA" id="ARBA00049430"/>
    </source>
</evidence>
<evidence type="ECO:0000256" key="2">
    <source>
        <dbReference type="ARBA" id="ARBA00004362"/>
    </source>
</evidence>
<dbReference type="PANTHER" id="PTHR43563">
    <property type="entry name" value="AMINE OXIDASE"/>
    <property type="match status" value="1"/>
</dbReference>
<dbReference type="GO" id="GO:0005741">
    <property type="term" value="C:mitochondrial outer membrane"/>
    <property type="evidence" value="ECO:0007669"/>
    <property type="project" value="UniProtKB-SubCell"/>
</dbReference>
<comment type="subcellular location">
    <subcellularLocation>
        <location evidence="2">Mitochondrion outer membrane</location>
        <topology evidence="2">Single-pass type IV membrane protein</topology>
        <orientation evidence="2">Cytoplasmic side</orientation>
    </subcellularLocation>
</comment>
<evidence type="ECO:0000256" key="9">
    <source>
        <dbReference type="PIRSR" id="PIRSR601613-1"/>
    </source>
</evidence>
<protein>
    <recommendedName>
        <fullName evidence="10">Amine oxidase</fullName>
        <ecNumber evidence="10">1.4.3.-</ecNumber>
    </recommendedName>
</protein>
<dbReference type="GO" id="GO:0050660">
    <property type="term" value="F:flavin adenine dinucleotide binding"/>
    <property type="evidence" value="ECO:0007669"/>
    <property type="project" value="TreeGrafter"/>
</dbReference>
<feature type="binding site" evidence="9">
    <location>
        <begin position="32"/>
        <end position="33"/>
    </location>
    <ligand>
        <name>FAD</name>
        <dbReference type="ChEBI" id="CHEBI:57692"/>
    </ligand>
</feature>
<evidence type="ECO:0000256" key="7">
    <source>
        <dbReference type="ARBA" id="ARBA00049354"/>
    </source>
</evidence>
<dbReference type="Proteomes" id="UP000887013">
    <property type="component" value="Unassembled WGS sequence"/>
</dbReference>
<sequence length="524" mass="58677">MDSTVIIVGAGISGLCAAKLLKEAGVSVIVLEALDRVGGRTFTKWDPKVNYVDLGGAYIGPTQDRILRVAKELGVENYKVNQDGNSIYYTGGRRVYLAFDEIPTHSNPFVNMDLHYLQKLVDKLGEEIPVDSPWNAPHAEEWDTMTVKDFLLKHSWTKDAMELIRNVVGSFITSDPYEASLLGFLWYMRQCGGSSRMGYTTNGAQERKFKGGAQQICEKLAKGLGDSGVILKSPVVAINQTSKDYVQVKTLNGQEYKTKYIILACPPIVQMKIHFTPTLPPVRNQLIQRMPMGTVMKIILYYRNPFWKDKGLCGTTFIKGGDEDPMYFSLDDTKPDGSHPAIIGFITADKLRKVVDLEPEERKAIITKSLANAMDCPEVLKPIHYEEKNWMEEQYAGGCFTAMLPPGCLTRYGKAIRVPIDRMHFAGTETATKWSGYMDGAVESGERAAREVLHRMGKINRDQIWTEEPPSQDVVALNVEECFVEKCLPSITGFLKTISFSTLLGAAMIVYFKYPKLLTRFNVL</sequence>
<accession>A0A8X6QXZ0</accession>
<dbReference type="InterPro" id="IPR036188">
    <property type="entry name" value="FAD/NAD-bd_sf"/>
</dbReference>
<evidence type="ECO:0000256" key="3">
    <source>
        <dbReference type="ARBA" id="ARBA00005995"/>
    </source>
</evidence>
<dbReference type="Gene3D" id="1.10.405.10">
    <property type="entry name" value="Guanine Nucleotide Dissociation Inhibitor, domain 1"/>
    <property type="match status" value="1"/>
</dbReference>
<feature type="binding site" evidence="9">
    <location>
        <position position="345"/>
    </location>
    <ligand>
        <name>substrate</name>
    </ligand>
</feature>
<dbReference type="PRINTS" id="PR00757">
    <property type="entry name" value="AMINEOXDASEF"/>
</dbReference>
<feature type="binding site" evidence="9">
    <location>
        <position position="429"/>
    </location>
    <ligand>
        <name>FAD</name>
        <dbReference type="ChEBI" id="CHEBI:57692"/>
    </ligand>
</feature>
<dbReference type="GO" id="GO:0097621">
    <property type="term" value="F:monoamine oxidase activity"/>
    <property type="evidence" value="ECO:0007669"/>
    <property type="project" value="UniProtKB-EC"/>
</dbReference>
<evidence type="ECO:0000256" key="5">
    <source>
        <dbReference type="ARBA" id="ARBA00045409"/>
    </source>
</evidence>
<dbReference type="Gene3D" id="3.50.50.60">
    <property type="entry name" value="FAD/NAD(P)-binding domain"/>
    <property type="match status" value="1"/>
</dbReference>
<comment type="similarity">
    <text evidence="3 10">Belongs to the flavin monoamine oxidase family.</text>
</comment>
<evidence type="ECO:0000313" key="12">
    <source>
        <dbReference type="EMBL" id="GFU52699.1"/>
    </source>
</evidence>
<feature type="binding site" evidence="9">
    <location>
        <position position="13"/>
    </location>
    <ligand>
        <name>FAD</name>
        <dbReference type="ChEBI" id="CHEBI:57692"/>
    </ligand>
</feature>
<evidence type="ECO:0000256" key="6">
    <source>
        <dbReference type="ARBA" id="ARBA00048448"/>
    </source>
</evidence>
<dbReference type="OrthoDB" id="337104at2759"/>
<evidence type="ECO:0000256" key="4">
    <source>
        <dbReference type="ARBA" id="ARBA00023002"/>
    </source>
</evidence>
<comment type="catalytic activity">
    <reaction evidence="8">
        <text>N-acetylputrescine + O2 + H2O = 4-acetamidobutanal + H2O2 + NH4(+)</text>
        <dbReference type="Rhea" id="RHEA:70283"/>
        <dbReference type="ChEBI" id="CHEBI:7386"/>
        <dbReference type="ChEBI" id="CHEBI:15377"/>
        <dbReference type="ChEBI" id="CHEBI:15379"/>
        <dbReference type="ChEBI" id="CHEBI:16240"/>
        <dbReference type="ChEBI" id="CHEBI:28938"/>
        <dbReference type="ChEBI" id="CHEBI:58263"/>
    </reaction>
    <physiologicalReaction direction="left-to-right" evidence="8">
        <dbReference type="Rhea" id="RHEA:70284"/>
    </physiologicalReaction>
</comment>
<evidence type="ECO:0000259" key="11">
    <source>
        <dbReference type="Pfam" id="PF01593"/>
    </source>
</evidence>
<dbReference type="Pfam" id="PF01593">
    <property type="entry name" value="Amino_oxidase"/>
    <property type="match status" value="1"/>
</dbReference>
<gene>
    <name evidence="12" type="primary">mao</name>
    <name evidence="12" type="ORF">NPIL_111741</name>
</gene>
<dbReference type="AlphaFoldDB" id="A0A8X6QXZ0"/>
<keyword evidence="10" id="KW-0274">FAD</keyword>
<comment type="cofactor">
    <cofactor evidence="1 10">
        <name>FAD</name>
        <dbReference type="ChEBI" id="CHEBI:57692"/>
    </cofactor>
</comment>
<dbReference type="InterPro" id="IPR002937">
    <property type="entry name" value="Amino_oxidase"/>
</dbReference>
<keyword evidence="13" id="KW-1185">Reference proteome</keyword>
<dbReference type="Gene3D" id="6.10.250.130">
    <property type="match status" value="1"/>
</dbReference>
<comment type="catalytic activity">
    <reaction evidence="6">
        <text>a secondary aliphatic amine + O2 + H2O = a primary amine + an aldehyde + H2O2</text>
        <dbReference type="Rhea" id="RHEA:26414"/>
        <dbReference type="ChEBI" id="CHEBI:15377"/>
        <dbReference type="ChEBI" id="CHEBI:15379"/>
        <dbReference type="ChEBI" id="CHEBI:16240"/>
        <dbReference type="ChEBI" id="CHEBI:17478"/>
        <dbReference type="ChEBI" id="CHEBI:58855"/>
        <dbReference type="ChEBI" id="CHEBI:65296"/>
        <dbReference type="EC" id="1.4.3.4"/>
    </reaction>
</comment>
<comment type="function">
    <text evidence="5">Catalyzes the oxidative deamination of primary and some secondary amines such as neurotransmitters, and exogenous amines including the tertiary amine, neurotoxin 1-methyl-4-phenyl-1,2,3,6-tetrahydropyridine (MPTP), with concomitant reduction of oxygen to hydrogen peroxide and participates in the metabolism of neuroactive and vasoactive amines in the central nervous system and peripheral tissues. Preferentially degrades benzylamine and phenylethylamine.</text>
</comment>
<dbReference type="InterPro" id="IPR001613">
    <property type="entry name" value="Flavin_amine_oxidase"/>
</dbReference>
<feature type="domain" description="Amine oxidase" evidence="11">
    <location>
        <begin position="12"/>
        <end position="453"/>
    </location>
</feature>
<reference evidence="12" key="1">
    <citation type="submission" date="2020-08" db="EMBL/GenBank/DDBJ databases">
        <title>Multicomponent nature underlies the extraordinary mechanical properties of spider dragline silk.</title>
        <authorList>
            <person name="Kono N."/>
            <person name="Nakamura H."/>
            <person name="Mori M."/>
            <person name="Yoshida Y."/>
            <person name="Ohtoshi R."/>
            <person name="Malay A.D."/>
            <person name="Moran D.A.P."/>
            <person name="Tomita M."/>
            <person name="Numata K."/>
            <person name="Arakawa K."/>
        </authorList>
    </citation>
    <scope>NUCLEOTIDE SEQUENCE</scope>
</reference>
<evidence type="ECO:0000256" key="1">
    <source>
        <dbReference type="ARBA" id="ARBA00001974"/>
    </source>
</evidence>
<dbReference type="SUPFAM" id="SSF51905">
    <property type="entry name" value="FAD/NAD(P)-binding domain"/>
    <property type="match status" value="1"/>
</dbReference>
<dbReference type="Gene3D" id="3.90.660.10">
    <property type="match status" value="1"/>
</dbReference>
<dbReference type="InterPro" id="IPR050703">
    <property type="entry name" value="Flavin_MAO"/>
</dbReference>
<name>A0A8X6QXZ0_NEPPI</name>
<feature type="binding site" evidence="9">
    <location>
        <position position="235"/>
    </location>
    <ligand>
        <name>FAD</name>
        <dbReference type="ChEBI" id="CHEBI:57692"/>
    </ligand>
</feature>
<keyword evidence="10" id="KW-0285">Flavoprotein</keyword>
<dbReference type="EMBL" id="BMAW01038596">
    <property type="protein sequence ID" value="GFU52699.1"/>
    <property type="molecule type" value="Genomic_DNA"/>
</dbReference>
<dbReference type="PANTHER" id="PTHR43563:SF1">
    <property type="entry name" value="AMINE OXIDASE [FLAVIN-CONTAINING] B"/>
    <property type="match status" value="1"/>
</dbReference>
<evidence type="ECO:0000313" key="13">
    <source>
        <dbReference type="Proteomes" id="UP000887013"/>
    </source>
</evidence>
<proteinExistence type="inferred from homology"/>
<organism evidence="12 13">
    <name type="scientific">Nephila pilipes</name>
    <name type="common">Giant wood spider</name>
    <name type="synonym">Nephila maculata</name>
    <dbReference type="NCBI Taxonomy" id="299642"/>
    <lineage>
        <taxon>Eukaryota</taxon>
        <taxon>Metazoa</taxon>
        <taxon>Ecdysozoa</taxon>
        <taxon>Arthropoda</taxon>
        <taxon>Chelicerata</taxon>
        <taxon>Arachnida</taxon>
        <taxon>Araneae</taxon>
        <taxon>Araneomorphae</taxon>
        <taxon>Entelegynae</taxon>
        <taxon>Araneoidea</taxon>
        <taxon>Nephilidae</taxon>
        <taxon>Nephila</taxon>
    </lineage>
</organism>
<comment type="caution">
    <text evidence="12">The sequence shown here is derived from an EMBL/GenBank/DDBJ whole genome shotgun (WGS) entry which is preliminary data.</text>
</comment>
<dbReference type="SUPFAM" id="SSF54373">
    <property type="entry name" value="FAD-linked reductases, C-terminal domain"/>
    <property type="match status" value="1"/>
</dbReference>
<keyword evidence="4 10" id="KW-0560">Oxidoreductase</keyword>
<dbReference type="GO" id="GO:0008131">
    <property type="term" value="F:primary methylamine oxidase activity"/>
    <property type="evidence" value="ECO:0007669"/>
    <property type="project" value="TreeGrafter"/>
</dbReference>